<evidence type="ECO:0000256" key="1">
    <source>
        <dbReference type="ARBA" id="ARBA00022722"/>
    </source>
</evidence>
<organism evidence="11 12">
    <name type="scientific">Sporothrix epigloea</name>
    <dbReference type="NCBI Taxonomy" id="1892477"/>
    <lineage>
        <taxon>Eukaryota</taxon>
        <taxon>Fungi</taxon>
        <taxon>Dikarya</taxon>
        <taxon>Ascomycota</taxon>
        <taxon>Pezizomycotina</taxon>
        <taxon>Sordariomycetes</taxon>
        <taxon>Sordariomycetidae</taxon>
        <taxon>Ophiostomatales</taxon>
        <taxon>Ophiostomataceae</taxon>
        <taxon>Sporothrix</taxon>
    </lineage>
</organism>
<evidence type="ECO:0000313" key="11">
    <source>
        <dbReference type="EMBL" id="CAK7268793.1"/>
    </source>
</evidence>
<dbReference type="PROSITE" id="PS50164">
    <property type="entry name" value="GIY_YIG"/>
    <property type="match status" value="1"/>
</dbReference>
<evidence type="ECO:0000256" key="4">
    <source>
        <dbReference type="ARBA" id="ARBA00022801"/>
    </source>
</evidence>
<evidence type="ECO:0000256" key="8">
    <source>
        <dbReference type="HAMAP-Rule" id="MF_03100"/>
    </source>
</evidence>
<dbReference type="Gene3D" id="3.40.1440.10">
    <property type="entry name" value="GIY-YIG endonuclease"/>
    <property type="match status" value="1"/>
</dbReference>
<keyword evidence="6 8" id="KW-0234">DNA repair</keyword>
<dbReference type="PANTHER" id="PTHR20208">
    <property type="entry name" value="STRUCTURE-SPECIFIC ENDONUCLEASE SUBUNIT SLX1"/>
    <property type="match status" value="1"/>
</dbReference>
<evidence type="ECO:0000256" key="5">
    <source>
        <dbReference type="ARBA" id="ARBA00023172"/>
    </source>
</evidence>
<evidence type="ECO:0000313" key="12">
    <source>
        <dbReference type="Proteomes" id="UP001642501"/>
    </source>
</evidence>
<feature type="region of interest" description="Disordered" evidence="9">
    <location>
        <begin position="357"/>
        <end position="420"/>
    </location>
</feature>
<dbReference type="HAMAP" id="MF_03100">
    <property type="entry name" value="Endonuc_su_Slx1"/>
    <property type="match status" value="1"/>
</dbReference>
<keyword evidence="4 8" id="KW-0378">Hydrolase</keyword>
<dbReference type="Pfam" id="PF01541">
    <property type="entry name" value="GIY-YIG"/>
    <property type="match status" value="1"/>
</dbReference>
<evidence type="ECO:0000256" key="3">
    <source>
        <dbReference type="ARBA" id="ARBA00022763"/>
    </source>
</evidence>
<dbReference type="EMBL" id="CAWUOM010000050">
    <property type="protein sequence ID" value="CAK7268793.1"/>
    <property type="molecule type" value="Genomic_DNA"/>
</dbReference>
<dbReference type="InterPro" id="IPR027520">
    <property type="entry name" value="Slx1"/>
</dbReference>
<keyword evidence="5 8" id="KW-0233">DNA recombination</keyword>
<proteinExistence type="inferred from homology"/>
<gene>
    <name evidence="11" type="primary">SLX1</name>
    <name evidence="11" type="ORF">SEPCBS57363_003272</name>
</gene>
<sequence length="458" mass="49459">MASTVSSRPIPALYTVYILRSTMRHASLYIGSTPDPPRRLKQHNGAIKGGAARTARESLRPWEIVSLVSGFPGPVAALKFEWALTNPHLSLHIPTESRLSVAHQKKKNGHPRRPPASMQSILANLHLLLRVPSFARWPLRLHVFVPEVYAAWNKWTSQSAATATATADGVRETVEVLTDFQPSASAIAGAGAADEPGPAWGIHALPLDYSPMRDYVDKAQDIFTFEREGDCTVCHTALPPGQGLYAVCHNTLCEAAGHLRCWSDHLLECEAATKHGSDHSHKSLQDAPLVPKRGDCPACGGPVVWGDMMKELTLRMRAPSEVEKLIKAKRRQEKAADKAAAEAEKAAHFAVVAESRMSTGHDAESPKAAKKTKTAAKTAAKTTRTKRTVNEVDTPKKSSAKPTKITKTTRVTKATSPTLTKAAKPAKARAKTKAATSIVGEASAVLIDRPKTPEVIVL</sequence>
<dbReference type="InterPro" id="IPR013083">
    <property type="entry name" value="Znf_RING/FYVE/PHD"/>
</dbReference>
<dbReference type="InterPro" id="IPR035901">
    <property type="entry name" value="GIY-YIG_endonuc_sf"/>
</dbReference>
<evidence type="ECO:0000259" key="10">
    <source>
        <dbReference type="PROSITE" id="PS50164"/>
    </source>
</evidence>
<keyword evidence="7 8" id="KW-0539">Nucleus</keyword>
<comment type="subunit">
    <text evidence="8">Forms a heterodimer with SLX4.</text>
</comment>
<accession>A0ABP0DKJ7</accession>
<evidence type="ECO:0000256" key="9">
    <source>
        <dbReference type="SAM" id="MobiDB-lite"/>
    </source>
</evidence>
<dbReference type="InterPro" id="IPR050381">
    <property type="entry name" value="SLX1_endonuclease"/>
</dbReference>
<reference evidence="11 12" key="1">
    <citation type="submission" date="2024-01" db="EMBL/GenBank/DDBJ databases">
        <authorList>
            <person name="Allen C."/>
            <person name="Tagirdzhanova G."/>
        </authorList>
    </citation>
    <scope>NUCLEOTIDE SEQUENCE [LARGE SCALE GENOMIC DNA]</scope>
    <source>
        <strain evidence="11 12">CBS 573.63</strain>
    </source>
</reference>
<keyword evidence="3 8" id="KW-0227">DNA damage</keyword>
<keyword evidence="2 8" id="KW-0255">Endonuclease</keyword>
<comment type="similarity">
    <text evidence="8">Belongs to the SLX1 family.</text>
</comment>
<keyword evidence="12" id="KW-1185">Reference proteome</keyword>
<evidence type="ECO:0000256" key="7">
    <source>
        <dbReference type="ARBA" id="ARBA00023242"/>
    </source>
</evidence>
<dbReference type="Gene3D" id="3.30.40.10">
    <property type="entry name" value="Zinc/RING finger domain, C3HC4 (zinc finger)"/>
    <property type="match status" value="1"/>
</dbReference>
<dbReference type="InterPro" id="IPR000305">
    <property type="entry name" value="GIY-YIG_endonuc"/>
</dbReference>
<comment type="function">
    <text evidence="8">Catalytic subunit of the SLX1-SLX4 structure-specific endonuclease that resolves DNA secondary structures generated during DNA repair and recombination. Has endonuclease activity towards branched DNA substrates, introducing single-strand cuts in duplex DNA close to junctions with ss-DNA.</text>
</comment>
<feature type="domain" description="GIY-YIG" evidence="10">
    <location>
        <begin position="12"/>
        <end position="94"/>
    </location>
</feature>
<protein>
    <submittedName>
        <fullName evidence="11">Slx4p interacting protein</fullName>
    </submittedName>
</protein>
<comment type="cofactor">
    <cofactor evidence="8">
        <name>a divalent metal cation</name>
        <dbReference type="ChEBI" id="CHEBI:60240"/>
    </cofactor>
</comment>
<dbReference type="Pfam" id="PF21202">
    <property type="entry name" value="SLX1_C"/>
    <property type="match status" value="1"/>
</dbReference>
<dbReference type="Proteomes" id="UP001642501">
    <property type="component" value="Unassembled WGS sequence"/>
</dbReference>
<name>A0ABP0DKJ7_9PEZI</name>
<comment type="caution">
    <text evidence="8">Lacks conserved residue(s) required for the propagation of feature annotation.</text>
</comment>
<keyword evidence="1 8" id="KW-0540">Nuclease</keyword>
<comment type="caution">
    <text evidence="11">The sequence shown here is derived from an EMBL/GenBank/DDBJ whole genome shotgun (WGS) entry which is preliminary data.</text>
</comment>
<evidence type="ECO:0000256" key="2">
    <source>
        <dbReference type="ARBA" id="ARBA00022759"/>
    </source>
</evidence>
<comment type="subcellular location">
    <subcellularLocation>
        <location evidence="8">Nucleus</location>
    </subcellularLocation>
</comment>
<dbReference type="InterPro" id="IPR048749">
    <property type="entry name" value="SLX1_C"/>
</dbReference>
<dbReference type="PANTHER" id="PTHR20208:SF10">
    <property type="entry name" value="STRUCTURE-SPECIFIC ENDONUCLEASE SUBUNIT SLX1"/>
    <property type="match status" value="1"/>
</dbReference>
<evidence type="ECO:0000256" key="6">
    <source>
        <dbReference type="ARBA" id="ARBA00023204"/>
    </source>
</evidence>
<dbReference type="CDD" id="cd10455">
    <property type="entry name" value="GIY-YIG_SLX1"/>
    <property type="match status" value="1"/>
</dbReference>